<evidence type="ECO:0000259" key="1">
    <source>
        <dbReference type="PROSITE" id="PS51832"/>
    </source>
</evidence>
<dbReference type="SUPFAM" id="SSF109604">
    <property type="entry name" value="HD-domain/PDEase-like"/>
    <property type="match status" value="1"/>
</dbReference>
<feature type="domain" description="HD-GYP" evidence="1">
    <location>
        <begin position="3"/>
        <end position="194"/>
    </location>
</feature>
<dbReference type="NCBIfam" id="TIGR00277">
    <property type="entry name" value="HDIG"/>
    <property type="match status" value="1"/>
</dbReference>
<name>A0A6M3JJ54_9ZZZZ</name>
<dbReference type="InterPro" id="IPR006675">
    <property type="entry name" value="HDIG_dom"/>
</dbReference>
<dbReference type="InterPro" id="IPR003607">
    <property type="entry name" value="HD/PDEase_dom"/>
</dbReference>
<evidence type="ECO:0000313" key="2">
    <source>
        <dbReference type="EMBL" id="QJA70219.1"/>
    </source>
</evidence>
<dbReference type="PANTHER" id="PTHR43155">
    <property type="entry name" value="CYCLIC DI-GMP PHOSPHODIESTERASE PA4108-RELATED"/>
    <property type="match status" value="1"/>
</dbReference>
<protein>
    <submittedName>
        <fullName evidence="2">Putative HD domain-containing protein</fullName>
    </submittedName>
</protein>
<dbReference type="InterPro" id="IPR037522">
    <property type="entry name" value="HD_GYP_dom"/>
</dbReference>
<dbReference type="EMBL" id="MT141774">
    <property type="protein sequence ID" value="QJA70219.1"/>
    <property type="molecule type" value="Genomic_DNA"/>
</dbReference>
<dbReference type="AlphaFoldDB" id="A0A6M3JJ54"/>
<dbReference type="SMART" id="SM00471">
    <property type="entry name" value="HDc"/>
    <property type="match status" value="1"/>
</dbReference>
<sequence>MKNHSIIEDLVFALASMSERNYPYMAGHQHRVACIAVEISKEMELDEKTINGIWVASLVHDLGKGACPKEILTKPGKLLFNEYKLLQEHVMIGYNILKDIDFPWPIADIVLQHHEDETGRTGYPNRLDWHEILPEAKILRVADTVEAMSSNRPYRPALGIEAALKEIELNSGKMYNHRVVQACLAVYEKKMLDK</sequence>
<dbReference type="Gene3D" id="1.10.3210.10">
    <property type="entry name" value="Hypothetical protein af1432"/>
    <property type="match status" value="1"/>
</dbReference>
<dbReference type="PANTHER" id="PTHR43155:SF2">
    <property type="entry name" value="CYCLIC DI-GMP PHOSPHODIESTERASE PA4108"/>
    <property type="match status" value="1"/>
</dbReference>
<reference evidence="2" key="1">
    <citation type="submission" date="2020-03" db="EMBL/GenBank/DDBJ databases">
        <title>The deep terrestrial virosphere.</title>
        <authorList>
            <person name="Holmfeldt K."/>
            <person name="Nilsson E."/>
            <person name="Simone D."/>
            <person name="Lopez-Fernandez M."/>
            <person name="Wu X."/>
            <person name="de Brujin I."/>
            <person name="Lundin D."/>
            <person name="Andersson A."/>
            <person name="Bertilsson S."/>
            <person name="Dopson M."/>
        </authorList>
    </citation>
    <scope>NUCLEOTIDE SEQUENCE</scope>
    <source>
        <strain evidence="2">MM415A03887</strain>
    </source>
</reference>
<dbReference type="PROSITE" id="PS51832">
    <property type="entry name" value="HD_GYP"/>
    <property type="match status" value="1"/>
</dbReference>
<organism evidence="2">
    <name type="scientific">viral metagenome</name>
    <dbReference type="NCBI Taxonomy" id="1070528"/>
    <lineage>
        <taxon>unclassified sequences</taxon>
        <taxon>metagenomes</taxon>
        <taxon>organismal metagenomes</taxon>
    </lineage>
</organism>
<gene>
    <name evidence="2" type="ORF">MM415A03887_0002</name>
</gene>
<proteinExistence type="predicted"/>
<accession>A0A6M3JJ54</accession>
<dbReference type="CDD" id="cd00077">
    <property type="entry name" value="HDc"/>
    <property type="match status" value="1"/>
</dbReference>
<dbReference type="Pfam" id="PF13487">
    <property type="entry name" value="HD_5"/>
    <property type="match status" value="1"/>
</dbReference>